<dbReference type="SUPFAM" id="SSF54897">
    <property type="entry name" value="Protease propeptides/inhibitors"/>
    <property type="match status" value="1"/>
</dbReference>
<evidence type="ECO:0000259" key="14">
    <source>
        <dbReference type="PROSITE" id="PS51670"/>
    </source>
</evidence>
<dbReference type="GO" id="GO:0008270">
    <property type="term" value="F:zinc ion binding"/>
    <property type="evidence" value="ECO:0007669"/>
    <property type="project" value="InterPro"/>
</dbReference>
<dbReference type="OrthoDB" id="3626597at2759"/>
<reference evidence="16" key="1">
    <citation type="submission" date="2020-09" db="EMBL/GenBank/DDBJ databases">
        <authorList>
            <person name="Kikuchi T."/>
        </authorList>
    </citation>
    <scope>NUCLEOTIDE SEQUENCE</scope>
    <source>
        <strain evidence="16">Ka4C1</strain>
    </source>
</reference>
<evidence type="ECO:0000313" key="16">
    <source>
        <dbReference type="EMBL" id="CAD5209343.1"/>
    </source>
</evidence>
<proteinExistence type="inferred from homology"/>
<dbReference type="FunFam" id="3.40.630.10:FF:000070">
    <property type="entry name" value="Putative carboxypeptidase suro-1"/>
    <property type="match status" value="1"/>
</dbReference>
<dbReference type="InterPro" id="IPR003582">
    <property type="entry name" value="ShKT_dom"/>
</dbReference>
<dbReference type="Gene3D" id="3.30.70.340">
    <property type="entry name" value="Metallocarboxypeptidase-like"/>
    <property type="match status" value="1"/>
</dbReference>
<evidence type="ECO:0000256" key="2">
    <source>
        <dbReference type="ARBA" id="ARBA00005988"/>
    </source>
</evidence>
<dbReference type="GO" id="GO:0005615">
    <property type="term" value="C:extracellular space"/>
    <property type="evidence" value="ECO:0007669"/>
    <property type="project" value="TreeGrafter"/>
</dbReference>
<dbReference type="Pfam" id="PF01549">
    <property type="entry name" value="ShK"/>
    <property type="match status" value="1"/>
</dbReference>
<dbReference type="PROSITE" id="PS52035">
    <property type="entry name" value="PEPTIDASE_M14"/>
    <property type="match status" value="1"/>
</dbReference>
<dbReference type="PROSITE" id="PS51670">
    <property type="entry name" value="SHKT"/>
    <property type="match status" value="1"/>
</dbReference>
<dbReference type="PRINTS" id="PR00765">
    <property type="entry name" value="CRBOXYPTASEA"/>
</dbReference>
<feature type="active site" description="Proton donor/acceptor" evidence="12">
    <location>
        <position position="422"/>
    </location>
</feature>
<dbReference type="EMBL" id="CAJFCV020000001">
    <property type="protein sequence ID" value="CAG9084304.1"/>
    <property type="molecule type" value="Genomic_DNA"/>
</dbReference>
<evidence type="ECO:0000256" key="13">
    <source>
        <dbReference type="SAM" id="SignalP"/>
    </source>
</evidence>
<dbReference type="PANTHER" id="PTHR11705">
    <property type="entry name" value="PROTEASE FAMILY M14 CARBOXYPEPTIDASE A,B"/>
    <property type="match status" value="1"/>
</dbReference>
<dbReference type="InterPro" id="IPR003146">
    <property type="entry name" value="M14A_act_pep"/>
</dbReference>
<evidence type="ECO:0000256" key="6">
    <source>
        <dbReference type="ARBA" id="ARBA00022729"/>
    </source>
</evidence>
<dbReference type="Pfam" id="PF00246">
    <property type="entry name" value="Peptidase_M14"/>
    <property type="match status" value="1"/>
</dbReference>
<evidence type="ECO:0000256" key="1">
    <source>
        <dbReference type="ARBA" id="ARBA00001947"/>
    </source>
</evidence>
<dbReference type="GO" id="GO:0004181">
    <property type="term" value="F:metallocarboxypeptidase activity"/>
    <property type="evidence" value="ECO:0007669"/>
    <property type="project" value="InterPro"/>
</dbReference>
<name>A0A7I8XBH5_BURXY</name>
<evidence type="ECO:0000256" key="11">
    <source>
        <dbReference type="PROSITE-ProRule" id="PRU01005"/>
    </source>
</evidence>
<dbReference type="SUPFAM" id="SSF53187">
    <property type="entry name" value="Zn-dependent exopeptidases"/>
    <property type="match status" value="1"/>
</dbReference>
<protein>
    <submittedName>
        <fullName evidence="16">(pine wood nematode) hypothetical protein</fullName>
    </submittedName>
</protein>
<keyword evidence="7" id="KW-0378">Hydrolase</keyword>
<dbReference type="GO" id="GO:0006508">
    <property type="term" value="P:proteolysis"/>
    <property type="evidence" value="ECO:0007669"/>
    <property type="project" value="UniProtKB-KW"/>
</dbReference>
<evidence type="ECO:0000256" key="10">
    <source>
        <dbReference type="ARBA" id="ARBA00023157"/>
    </source>
</evidence>
<keyword evidence="4" id="KW-0645">Protease</keyword>
<evidence type="ECO:0000256" key="8">
    <source>
        <dbReference type="ARBA" id="ARBA00022833"/>
    </source>
</evidence>
<comment type="cofactor">
    <cofactor evidence="1">
        <name>Zn(2+)</name>
        <dbReference type="ChEBI" id="CHEBI:29105"/>
    </cofactor>
</comment>
<keyword evidence="17" id="KW-1185">Reference proteome</keyword>
<comment type="similarity">
    <text evidence="2 12">Belongs to the peptidase M14 family.</text>
</comment>
<dbReference type="AlphaFoldDB" id="A0A7I8XBH5"/>
<gene>
    <name evidence="16" type="ORF">BXYJ_LOCUS1395</name>
</gene>
<evidence type="ECO:0000256" key="5">
    <source>
        <dbReference type="ARBA" id="ARBA00022723"/>
    </source>
</evidence>
<evidence type="ECO:0000256" key="3">
    <source>
        <dbReference type="ARBA" id="ARBA00022645"/>
    </source>
</evidence>
<dbReference type="PANTHER" id="PTHR11705:SF51">
    <property type="entry name" value="CARBOXYPEPTIDASE SURO-1-RELATED"/>
    <property type="match status" value="1"/>
</dbReference>
<evidence type="ECO:0000256" key="4">
    <source>
        <dbReference type="ARBA" id="ARBA00022670"/>
    </source>
</evidence>
<organism evidence="16 17">
    <name type="scientific">Bursaphelenchus xylophilus</name>
    <name type="common">Pinewood nematode worm</name>
    <name type="synonym">Aphelenchoides xylophilus</name>
    <dbReference type="NCBI Taxonomy" id="6326"/>
    <lineage>
        <taxon>Eukaryota</taxon>
        <taxon>Metazoa</taxon>
        <taxon>Ecdysozoa</taxon>
        <taxon>Nematoda</taxon>
        <taxon>Chromadorea</taxon>
        <taxon>Rhabditida</taxon>
        <taxon>Tylenchina</taxon>
        <taxon>Tylenchomorpha</taxon>
        <taxon>Aphelenchoidea</taxon>
        <taxon>Aphelenchoididae</taxon>
        <taxon>Bursaphelenchus</taxon>
    </lineage>
</organism>
<sequence>MRLKCWGPFLFCLIISSALDAHQIDDVFKVYRVFPVALEQIQLLDGINVDNGEIDFWYRTTKPGGFSDVMISSTFEPVFLQLLNKHEIPFNVTIPDVQQLIIQKEKRKKEDLFGTRLRRTPQTYPSGRDIETVGITRADFRFGEYSSYAAMVRYLRTLEFYYPKIVRLIRIGMSHEGRPIEGVKIGFPVSNTTKRAVWIDGNIHAREWASSHTALFIINQLVAGYGNHQQITEYLNELNFYIVPCLNPDGYEYSRSSVLPQIRLWRKNRSPEKCMPTPWGGIRCCQGVDLNRNFDFHWAETGSSDNPCSNLYAGEYAFSEPESHSVSMFLQSNNLRGKLDVFITLHTYAQFWIHPYSHLRRKYPTDVDDILGMAEKATKKLKQIYGTEYHVGTGADLLSPAAGGSDDWAKDILGVKYVYLLELRPNNNMKNGFILDRSELLPVGVETLEGLKVIFDSVLKQNSTSSQPSAYSLSVNNTLDIRRLSSNAPSNPFNQHARSTQPSRWNTIYIPRTPHYTTPITTTATASTNEASTLSSTTTTAAAPTIKILSATAMTTTTTTNAREEKSLVAPVAQTGSEIDAQTTTSKEGALDILKNLPFETRKQLSEELLKKQLMRIKNLAMMNTTPILPSTLNLKNAASELEIASVLSTQTVPYSTLLSSTPLNSTALPSTIFASRYLSTTTRPSTQIDSTSTTRKTSESCVDKKYSCAFWINADKKACHAQKRFMETNCALSCGYCNKE</sequence>
<keyword evidence="6 13" id="KW-0732">Signal</keyword>
<comment type="caution">
    <text evidence="11">Lacks conserved residue(s) required for the propagation of feature annotation.</text>
</comment>
<keyword evidence="8" id="KW-0862">Zinc</keyword>
<dbReference type="SMR" id="A0A7I8XBH5"/>
<dbReference type="CDD" id="cd03860">
    <property type="entry name" value="M14_CP_A-B_like"/>
    <property type="match status" value="1"/>
</dbReference>
<evidence type="ECO:0000313" key="17">
    <source>
        <dbReference type="Proteomes" id="UP000659654"/>
    </source>
</evidence>
<dbReference type="Gene3D" id="3.40.630.10">
    <property type="entry name" value="Zn peptidases"/>
    <property type="match status" value="1"/>
</dbReference>
<dbReference type="Pfam" id="PF02244">
    <property type="entry name" value="Propep_M14"/>
    <property type="match status" value="1"/>
</dbReference>
<keyword evidence="9" id="KW-0482">Metalloprotease</keyword>
<evidence type="ECO:0000256" key="9">
    <source>
        <dbReference type="ARBA" id="ARBA00023049"/>
    </source>
</evidence>
<dbReference type="SMART" id="SM00254">
    <property type="entry name" value="ShKT"/>
    <property type="match status" value="1"/>
</dbReference>
<keyword evidence="3" id="KW-0121">Carboxypeptidase</keyword>
<keyword evidence="10" id="KW-1015">Disulfide bond</keyword>
<dbReference type="SMART" id="SM00631">
    <property type="entry name" value="Zn_pept"/>
    <property type="match status" value="1"/>
</dbReference>
<evidence type="ECO:0000256" key="12">
    <source>
        <dbReference type="PROSITE-ProRule" id="PRU01379"/>
    </source>
</evidence>
<accession>A0A7I8XBH5</accession>
<dbReference type="Proteomes" id="UP000659654">
    <property type="component" value="Unassembled WGS sequence"/>
</dbReference>
<dbReference type="EMBL" id="CAJFDI010000001">
    <property type="protein sequence ID" value="CAD5209343.1"/>
    <property type="molecule type" value="Genomic_DNA"/>
</dbReference>
<keyword evidence="5" id="KW-0479">Metal-binding</keyword>
<evidence type="ECO:0000256" key="7">
    <source>
        <dbReference type="ARBA" id="ARBA00022801"/>
    </source>
</evidence>
<comment type="caution">
    <text evidence="16">The sequence shown here is derived from an EMBL/GenBank/DDBJ whole genome shotgun (WGS) entry which is preliminary data.</text>
</comment>
<feature type="domain" description="Peptidase M14" evidence="15">
    <location>
        <begin position="144"/>
        <end position="458"/>
    </location>
</feature>
<feature type="domain" description="ShKT" evidence="14">
    <location>
        <begin position="702"/>
        <end position="738"/>
    </location>
</feature>
<feature type="chain" id="PRO_5035412565" evidence="13">
    <location>
        <begin position="22"/>
        <end position="741"/>
    </location>
</feature>
<dbReference type="InterPro" id="IPR000834">
    <property type="entry name" value="Peptidase_M14"/>
</dbReference>
<dbReference type="Proteomes" id="UP000582659">
    <property type="component" value="Unassembled WGS sequence"/>
</dbReference>
<dbReference type="InterPro" id="IPR036990">
    <property type="entry name" value="M14A-like_propep"/>
</dbReference>
<feature type="signal peptide" evidence="13">
    <location>
        <begin position="1"/>
        <end position="21"/>
    </location>
</feature>
<evidence type="ECO:0000259" key="15">
    <source>
        <dbReference type="PROSITE" id="PS52035"/>
    </source>
</evidence>